<gene>
    <name evidence="2" type="ORF">SNAT2548_LOCUS23414</name>
</gene>
<keyword evidence="3" id="KW-1185">Reference proteome</keyword>
<name>A0A812RBL7_9DINO</name>
<evidence type="ECO:0000313" key="2">
    <source>
        <dbReference type="EMBL" id="CAE7430767.1"/>
    </source>
</evidence>
<sequence>MASVPSVGKPEVLPEWMHCDVQSCRLLEEVSGQIASDCRIFGDHLQGVCGGAMKRLQAEAGTPLAASVDDCTDFLSTFANLSTALLAVAVDLERMVLEPLGRTIATLVEESTGRAKHLQQVRRRFAELQERYARTRQKTLDAKCKLAGGEGDKRWRWRKSTEKTAVDQHTAVCDLARCEEELLESEACLRKLEDDSRERLQQLDCEKKATLRRVLQQGRSSLRRLLRVADKVPPLDDFQGVMPGADNASACLQEVQTDALQSPRGHALPAEPEVCENLEETGTLQELKPCEDRFARYLPGPDLEDADADADERDVEVSAAARAAGWSPDSSCSRSRRGGSGRLVFESEASLHVLKAPPRQGSLVREAPSQPLQGKGEGTGPSSATQAEGAEADTDDDDLGDLGRSGLAAPSTSDVELQLSPLIAEQPQRIIERYMKRLPENLAAAAETSWDKLQGRAAEQPLGSLVGKLEVFWIHQPGRAASAESADGLVCFQFVQGHAAHYARILHLSVAPQDGIGWPQALRAAIAQVRRFIFTTLPVQSLRVVVLAAEDDDKRICIDRDVEIAYKHCHFRWFQLTQRLRRAKSAFLRHRKSARSVRFLVLHSPRMDEDPPAPRDAIGTKPALKLQSQNSQEEDAEKCEMGACQGSHPGAQEELEELSFTAW</sequence>
<dbReference type="AlphaFoldDB" id="A0A812RBL7"/>
<feature type="region of interest" description="Disordered" evidence="1">
    <location>
        <begin position="356"/>
        <end position="413"/>
    </location>
</feature>
<dbReference type="Proteomes" id="UP000604046">
    <property type="component" value="Unassembled WGS sequence"/>
</dbReference>
<reference evidence="2" key="1">
    <citation type="submission" date="2021-02" db="EMBL/GenBank/DDBJ databases">
        <authorList>
            <person name="Dougan E. K."/>
            <person name="Rhodes N."/>
            <person name="Thang M."/>
            <person name="Chan C."/>
        </authorList>
    </citation>
    <scope>NUCLEOTIDE SEQUENCE</scope>
</reference>
<feature type="region of interest" description="Disordered" evidence="1">
    <location>
        <begin position="298"/>
        <end position="339"/>
    </location>
</feature>
<evidence type="ECO:0000313" key="3">
    <source>
        <dbReference type="Proteomes" id="UP000604046"/>
    </source>
</evidence>
<feature type="compositionally biased region" description="Acidic residues" evidence="1">
    <location>
        <begin position="302"/>
        <end position="314"/>
    </location>
</feature>
<feature type="compositionally biased region" description="Low complexity" evidence="1">
    <location>
        <begin position="317"/>
        <end position="333"/>
    </location>
</feature>
<feature type="region of interest" description="Disordered" evidence="1">
    <location>
        <begin position="606"/>
        <end position="663"/>
    </location>
</feature>
<comment type="caution">
    <text evidence="2">The sequence shown here is derived from an EMBL/GenBank/DDBJ whole genome shotgun (WGS) entry which is preliminary data.</text>
</comment>
<proteinExistence type="predicted"/>
<evidence type="ECO:0000256" key="1">
    <source>
        <dbReference type="SAM" id="MobiDB-lite"/>
    </source>
</evidence>
<organism evidence="2 3">
    <name type="scientific">Symbiodinium natans</name>
    <dbReference type="NCBI Taxonomy" id="878477"/>
    <lineage>
        <taxon>Eukaryota</taxon>
        <taxon>Sar</taxon>
        <taxon>Alveolata</taxon>
        <taxon>Dinophyceae</taxon>
        <taxon>Suessiales</taxon>
        <taxon>Symbiodiniaceae</taxon>
        <taxon>Symbiodinium</taxon>
    </lineage>
</organism>
<feature type="compositionally biased region" description="Acidic residues" evidence="1">
    <location>
        <begin position="390"/>
        <end position="400"/>
    </location>
</feature>
<protein>
    <submittedName>
        <fullName evidence="2">Uncharacterized protein</fullName>
    </submittedName>
</protein>
<dbReference type="EMBL" id="CAJNDS010002321">
    <property type="protein sequence ID" value="CAE7430767.1"/>
    <property type="molecule type" value="Genomic_DNA"/>
</dbReference>
<dbReference type="OrthoDB" id="425054at2759"/>
<accession>A0A812RBL7</accession>